<reference evidence="8" key="2">
    <citation type="submission" date="2021-04" db="EMBL/GenBank/DDBJ databases">
        <authorList>
            <person name="Dong X."/>
        </authorList>
    </citation>
    <scope>NUCLEOTIDE SEQUENCE</scope>
    <source>
        <strain evidence="8">LLY</strain>
    </source>
</reference>
<feature type="transmembrane region" description="Helical" evidence="6">
    <location>
        <begin position="476"/>
        <end position="494"/>
    </location>
</feature>
<dbReference type="InterPro" id="IPR056569">
    <property type="entry name" value="ArlJ-like"/>
</dbReference>
<dbReference type="RefSeq" id="WP_250868295.1">
    <property type="nucleotide sequence ID" value="NZ_JAGSOI010000029.1"/>
</dbReference>
<evidence type="ECO:0000256" key="5">
    <source>
        <dbReference type="ARBA" id="ARBA00023136"/>
    </source>
</evidence>
<feature type="transmembrane region" description="Helical" evidence="6">
    <location>
        <begin position="307"/>
        <end position="328"/>
    </location>
</feature>
<feature type="transmembrane region" description="Helical" evidence="6">
    <location>
        <begin position="698"/>
        <end position="715"/>
    </location>
</feature>
<evidence type="ECO:0000313" key="9">
    <source>
        <dbReference type="Proteomes" id="UP001056766"/>
    </source>
</evidence>
<reference evidence="8" key="1">
    <citation type="journal article" date="2021" name="mSystems">
        <title>Bacteria and Archaea Synergistically Convert Glycine Betaine to Biogenic Methane in the Formosa Cold Seep of the South China Sea.</title>
        <authorList>
            <person name="Li L."/>
            <person name="Zhang W."/>
            <person name="Zhang S."/>
            <person name="Song L."/>
            <person name="Sun Q."/>
            <person name="Zhang H."/>
            <person name="Xiang H."/>
            <person name="Dong X."/>
        </authorList>
    </citation>
    <scope>NUCLEOTIDE SEQUENCE</scope>
    <source>
        <strain evidence="8">LLY</strain>
    </source>
</reference>
<feature type="domain" description="Type II secretion system protein GspF" evidence="7">
    <location>
        <begin position="194"/>
        <end position="321"/>
    </location>
</feature>
<evidence type="ECO:0000259" key="7">
    <source>
        <dbReference type="Pfam" id="PF00482"/>
    </source>
</evidence>
<organism evidence="8 9">
    <name type="scientific">Methanococcoides seepicolus</name>
    <dbReference type="NCBI Taxonomy" id="2828780"/>
    <lineage>
        <taxon>Archaea</taxon>
        <taxon>Methanobacteriati</taxon>
        <taxon>Methanobacteriota</taxon>
        <taxon>Stenosarchaea group</taxon>
        <taxon>Methanomicrobia</taxon>
        <taxon>Methanosarcinales</taxon>
        <taxon>Methanosarcinaceae</taxon>
        <taxon>Methanococcoides</taxon>
    </lineage>
</organism>
<evidence type="ECO:0000256" key="6">
    <source>
        <dbReference type="SAM" id="Phobius"/>
    </source>
</evidence>
<feature type="transmembrane region" description="Helical" evidence="6">
    <location>
        <begin position="438"/>
        <end position="456"/>
    </location>
</feature>
<feature type="transmembrane region" description="Helical" evidence="6">
    <location>
        <begin position="613"/>
        <end position="634"/>
    </location>
</feature>
<sequence length="716" mass="79889">MTENNSLEKKDEHVEALVSSTVEKTSLLVKLKSKFSDSTDNTSYSKEKATTYFNILKKMPFALLGDYVQERKDKYENLQLQLFQARIPLSYDVYVSNAIFYSLLSCVFGLIIGILIAYISIYVVGLPESMTKLEFSYSNAWILQFRGIFVGFLMTVFFAASLGGGVYGMFMLYPRFQAGERKGNIDRQLPYAVTFMYALSKGGMNIIEVFRLLSRSGSTYGEVSNEVNAIIREMDYFGHDMKTAISNISERSPSDRFNELMDNLITIIDSGGSIPRYFQDKAEQYLLKTSIDEKGFLETLGLLAESYVTAFVAGPLFIIIMGVMMAVMGSGSEVMVYAIIYAVLPIGSLMFVVMISIITPSEMGEPELLPTRTILDHGIPDLPSYLEPIYDEAGELVNETEENTRDRAYYLNFAKAKKSLSVRKFVKNPFDMVMSNPLYSLVVTIPVAILVLVIPYWSNLDSLGTTAQKVGFIDDYIVLTLFIVMIPMALFHEIRSRKKKHLERNFPDFLKKLASTNETGMTLRDSIKLMANSKSGHLGNEIRMIWADISWGMNVNDSLIRFANRLRTQVIARSLTLITKANESSGDVGEVLLVAAHDAASEQSMKRERAMSMMIYIVIIYISFMVFVGVIYIISTTFLAEMAAAGEKMAESGGAGGFLGNFDLDAYIRLFMHASLIQGLSSGLMAGTMGEGSVMSGLKHSIIMMGIGYLIFTVFV</sequence>
<keyword evidence="3 6" id="KW-0812">Transmembrane</keyword>
<feature type="transmembrane region" description="Helical" evidence="6">
    <location>
        <begin position="334"/>
        <end position="358"/>
    </location>
</feature>
<feature type="transmembrane region" description="Helical" evidence="6">
    <location>
        <begin position="145"/>
        <end position="173"/>
    </location>
</feature>
<keyword evidence="2" id="KW-1003">Cell membrane</keyword>
<evidence type="ECO:0000256" key="4">
    <source>
        <dbReference type="ARBA" id="ARBA00022989"/>
    </source>
</evidence>
<dbReference type="Gene3D" id="1.20.81.30">
    <property type="entry name" value="Type II secretion system (T2SS), domain F"/>
    <property type="match status" value="1"/>
</dbReference>
<accession>A0A9E4ZHB4</accession>
<evidence type="ECO:0000313" key="8">
    <source>
        <dbReference type="EMBL" id="MCM1986944.1"/>
    </source>
</evidence>
<dbReference type="InterPro" id="IPR018076">
    <property type="entry name" value="T2SS_GspF_dom"/>
</dbReference>
<keyword evidence="5 6" id="KW-0472">Membrane</keyword>
<feature type="transmembrane region" description="Helical" evidence="6">
    <location>
        <begin position="98"/>
        <end position="125"/>
    </location>
</feature>
<proteinExistence type="predicted"/>
<comment type="subcellular location">
    <subcellularLocation>
        <location evidence="1">Cell membrane</location>
        <topology evidence="1">Multi-pass membrane protein</topology>
    </subcellularLocation>
</comment>
<feature type="domain" description="Type II secretion system protein GspF" evidence="7">
    <location>
        <begin position="509"/>
        <end position="634"/>
    </location>
</feature>
<dbReference type="PANTHER" id="PTHR35402:SF1">
    <property type="entry name" value="TYPE II SECRETION SYSTEM PROTEIN GSPF DOMAIN-CONTAINING PROTEIN"/>
    <property type="match status" value="1"/>
</dbReference>
<name>A0A9E4ZHB4_9EURY</name>
<keyword evidence="9" id="KW-1185">Reference proteome</keyword>
<dbReference type="Pfam" id="PF00482">
    <property type="entry name" value="T2SSF"/>
    <property type="match status" value="2"/>
</dbReference>
<dbReference type="PANTHER" id="PTHR35402">
    <property type="entry name" value="INTEGRAL MEMBRANE PROTEIN-RELATED"/>
    <property type="match status" value="1"/>
</dbReference>
<evidence type="ECO:0000256" key="3">
    <source>
        <dbReference type="ARBA" id="ARBA00022692"/>
    </source>
</evidence>
<gene>
    <name evidence="8" type="ORF">KDK67_08065</name>
</gene>
<keyword evidence="4 6" id="KW-1133">Transmembrane helix</keyword>
<protein>
    <submittedName>
        <fullName evidence="8">Type II secretion system F family protein</fullName>
    </submittedName>
</protein>
<dbReference type="EMBL" id="JAGSOI010000029">
    <property type="protein sequence ID" value="MCM1986944.1"/>
    <property type="molecule type" value="Genomic_DNA"/>
</dbReference>
<dbReference type="InterPro" id="IPR042094">
    <property type="entry name" value="T2SS_GspF_sf"/>
</dbReference>
<comment type="caution">
    <text evidence="8">The sequence shown here is derived from an EMBL/GenBank/DDBJ whole genome shotgun (WGS) entry which is preliminary data.</text>
</comment>
<evidence type="ECO:0000256" key="1">
    <source>
        <dbReference type="ARBA" id="ARBA00004651"/>
    </source>
</evidence>
<dbReference type="AlphaFoldDB" id="A0A9E4ZHB4"/>
<dbReference type="Proteomes" id="UP001056766">
    <property type="component" value="Unassembled WGS sequence"/>
</dbReference>
<dbReference type="GO" id="GO:0005886">
    <property type="term" value="C:plasma membrane"/>
    <property type="evidence" value="ECO:0007669"/>
    <property type="project" value="UniProtKB-SubCell"/>
</dbReference>
<evidence type="ECO:0000256" key="2">
    <source>
        <dbReference type="ARBA" id="ARBA00022475"/>
    </source>
</evidence>